<proteinExistence type="inferred from homology"/>
<dbReference type="InterPro" id="IPR023393">
    <property type="entry name" value="START-like_dom_sf"/>
</dbReference>
<evidence type="ECO:0000313" key="3">
    <source>
        <dbReference type="EMBL" id="PQJ08897.1"/>
    </source>
</evidence>
<dbReference type="CDD" id="cd07814">
    <property type="entry name" value="SRPBCC_CalC_Aha1-like"/>
    <property type="match status" value="1"/>
</dbReference>
<comment type="similarity">
    <text evidence="1">Belongs to the AHA1 family.</text>
</comment>
<dbReference type="SUPFAM" id="SSF55961">
    <property type="entry name" value="Bet v1-like"/>
    <property type="match status" value="1"/>
</dbReference>
<dbReference type="OrthoDB" id="9795306at2"/>
<feature type="domain" description="Activator of Hsp90 ATPase homologue 1/2-like C-terminal" evidence="2">
    <location>
        <begin position="24"/>
        <end position="161"/>
    </location>
</feature>
<dbReference type="InterPro" id="IPR013538">
    <property type="entry name" value="ASHA1/2-like_C"/>
</dbReference>
<sequence>MAKNEAVFTKDLENKKLTVVRSFDAAVQKVWDAWTKAEILDLWWAPRPYKAVTKTMDFRPGGMWLYAMTSPAGEKHWCRVDIHTVAANSNFTSSAMFCDEEGNINDQFPVMHWNNTFNQSGDQTTVQSEISFNKIADMETIIQMGFEAGYAMGLGNLDEYLAM</sequence>
<dbReference type="AlphaFoldDB" id="A0A2S7SQJ4"/>
<keyword evidence="4" id="KW-1185">Reference proteome</keyword>
<dbReference type="EMBL" id="PPSL01000010">
    <property type="protein sequence ID" value="PQJ08897.1"/>
    <property type="molecule type" value="Genomic_DNA"/>
</dbReference>
<reference evidence="3 4" key="1">
    <citation type="submission" date="2018-01" db="EMBL/GenBank/DDBJ databases">
        <title>A novel member of the phylum Bacteroidetes isolated from glacier ice.</title>
        <authorList>
            <person name="Liu Q."/>
            <person name="Xin Y.-H."/>
        </authorList>
    </citation>
    <scope>NUCLEOTIDE SEQUENCE [LARGE SCALE GENOMIC DNA]</scope>
    <source>
        <strain evidence="3 4">RB1R16</strain>
    </source>
</reference>
<evidence type="ECO:0000313" key="4">
    <source>
        <dbReference type="Proteomes" id="UP000239872"/>
    </source>
</evidence>
<dbReference type="Proteomes" id="UP000239872">
    <property type="component" value="Unassembled WGS sequence"/>
</dbReference>
<gene>
    <name evidence="3" type="ORF">CJD36_021760</name>
</gene>
<dbReference type="Gene3D" id="3.30.530.20">
    <property type="match status" value="1"/>
</dbReference>
<evidence type="ECO:0000256" key="1">
    <source>
        <dbReference type="ARBA" id="ARBA00006817"/>
    </source>
</evidence>
<comment type="caution">
    <text evidence="3">The sequence shown here is derived from an EMBL/GenBank/DDBJ whole genome shotgun (WGS) entry which is preliminary data.</text>
</comment>
<evidence type="ECO:0000259" key="2">
    <source>
        <dbReference type="Pfam" id="PF08327"/>
    </source>
</evidence>
<accession>A0A2S7SQJ4</accession>
<protein>
    <submittedName>
        <fullName evidence="3">ATPase</fullName>
    </submittedName>
</protein>
<organism evidence="3 4">
    <name type="scientific">Flavipsychrobacter stenotrophus</name>
    <dbReference type="NCBI Taxonomy" id="2077091"/>
    <lineage>
        <taxon>Bacteria</taxon>
        <taxon>Pseudomonadati</taxon>
        <taxon>Bacteroidota</taxon>
        <taxon>Chitinophagia</taxon>
        <taxon>Chitinophagales</taxon>
        <taxon>Chitinophagaceae</taxon>
        <taxon>Flavipsychrobacter</taxon>
    </lineage>
</organism>
<dbReference type="RefSeq" id="WP_105041325.1">
    <property type="nucleotide sequence ID" value="NZ_PPSL01000010.1"/>
</dbReference>
<dbReference type="Pfam" id="PF08327">
    <property type="entry name" value="AHSA1"/>
    <property type="match status" value="1"/>
</dbReference>
<name>A0A2S7SQJ4_9BACT</name>